<evidence type="ECO:0000313" key="2">
    <source>
        <dbReference type="Proteomes" id="UP000002949"/>
    </source>
</evidence>
<reference evidence="1 2" key="1">
    <citation type="journal article" date="2012" name="J. Bacteriol.">
        <title>Draft Genome Sequence of Plant Growth-Promoting Rhizobium Mesorhizobium amorphae, Isolated from Zinc-Lead Mine Tailings.</title>
        <authorList>
            <person name="Hao X."/>
            <person name="Lin Y."/>
            <person name="Johnstone L."/>
            <person name="Baltrus D.A."/>
            <person name="Miller S.J."/>
            <person name="Wei G."/>
            <person name="Rensing C."/>
        </authorList>
    </citation>
    <scope>NUCLEOTIDE SEQUENCE [LARGE SCALE GENOMIC DNA]</scope>
    <source>
        <strain evidence="1 2">CCNWGS0123</strain>
    </source>
</reference>
<dbReference type="STRING" id="1082933.A6B35_28475"/>
<sequence>MKYVHFQRGRYVVRVTVPLELRGIIGKRELVAPLDADKRSAQRAALCIINGFLATIDDAHAKFAATRPTITSAAKAHYQQRSDLCRMV</sequence>
<dbReference type="KEGG" id="mamo:A6B35_28475"/>
<organism evidence="1 2">
    <name type="scientific">Mesorhizobium amorphae CCNWGS0123</name>
    <dbReference type="NCBI Taxonomy" id="1082933"/>
    <lineage>
        <taxon>Bacteria</taxon>
        <taxon>Pseudomonadati</taxon>
        <taxon>Pseudomonadota</taxon>
        <taxon>Alphaproteobacteria</taxon>
        <taxon>Hyphomicrobiales</taxon>
        <taxon>Phyllobacteriaceae</taxon>
        <taxon>Mesorhizobium</taxon>
    </lineage>
</organism>
<dbReference type="Proteomes" id="UP000002949">
    <property type="component" value="Unassembled WGS sequence"/>
</dbReference>
<proteinExistence type="predicted"/>
<dbReference type="EMBL" id="AGSN01000126">
    <property type="protein sequence ID" value="EHH10620.1"/>
    <property type="molecule type" value="Genomic_DNA"/>
</dbReference>
<dbReference type="PATRIC" id="fig|1082933.3.peg.3533"/>
<dbReference type="AlphaFoldDB" id="G6YCE1"/>
<name>G6YCE1_9HYPH</name>
<accession>G6YCE1</accession>
<protein>
    <recommendedName>
        <fullName evidence="3">Integrase</fullName>
    </recommendedName>
</protein>
<evidence type="ECO:0008006" key="3">
    <source>
        <dbReference type="Google" id="ProtNLM"/>
    </source>
</evidence>
<keyword evidence="2" id="KW-1185">Reference proteome</keyword>
<evidence type="ECO:0000313" key="1">
    <source>
        <dbReference type="EMBL" id="EHH10620.1"/>
    </source>
</evidence>
<gene>
    <name evidence="1" type="ORF">MEA186_18113</name>
</gene>